<dbReference type="HOGENOM" id="CLU_094490_0_0_7"/>
<protein>
    <submittedName>
        <fullName evidence="1">Uncharacterized protein</fullName>
    </submittedName>
</protein>
<name>A7H3V9_CAMJD</name>
<proteinExistence type="predicted"/>
<accession>A7H3V9</accession>
<evidence type="ECO:0000313" key="1">
    <source>
        <dbReference type="EMBL" id="ABS43514.1"/>
    </source>
</evidence>
<organism evidence="1 2">
    <name type="scientific">Campylobacter jejuni subsp. doylei (strain ATCC BAA-1458 / RM4099 / 269.97)</name>
    <dbReference type="NCBI Taxonomy" id="360109"/>
    <lineage>
        <taxon>Bacteria</taxon>
        <taxon>Pseudomonadati</taxon>
        <taxon>Campylobacterota</taxon>
        <taxon>Epsilonproteobacteria</taxon>
        <taxon>Campylobacterales</taxon>
        <taxon>Campylobacteraceae</taxon>
        <taxon>Campylobacter</taxon>
    </lineage>
</organism>
<sequence>MEAFERGEKIQANYKLKNFEYWEDTKNPIWDWHFYDYRVKPRVKITEKEFNLIKERLTGWKYNKDLIYENQRESFFSNAFGELRKYFRAKNDLEKVNALCNIVVYCFNDFDINCQEILEIHGFETNKITIFDIVRDLSSITTEFHRNEIPDYTFIHRLVFDCFNLINNLGFNFYKCMLETIKDIESHAWYYDESLGKFVEKIGAYSEREAFDLAINDFKLTNIPNKYFLDKEDKDYWYVKIEDNNGD</sequence>
<dbReference type="EMBL" id="CP000768">
    <property type="protein sequence ID" value="ABS43514.1"/>
    <property type="molecule type" value="Genomic_DNA"/>
</dbReference>
<evidence type="ECO:0000313" key="2">
    <source>
        <dbReference type="Proteomes" id="UP000002302"/>
    </source>
</evidence>
<gene>
    <name evidence="1" type="ordered locus">JJD26997_1104</name>
</gene>
<reference evidence="2" key="1">
    <citation type="submission" date="2007-07" db="EMBL/GenBank/DDBJ databases">
        <title>Complete genome sequence of Campylobacter jejuni subsp doylei 269.97 isolated from human blood.</title>
        <authorList>
            <person name="Fouts D.E."/>
            <person name="Mongodin E.F."/>
            <person name="Puiu D."/>
            <person name="Sebastian Y."/>
            <person name="Miller W.G."/>
            <person name="Mandrell R.E."/>
            <person name="Lastovica A.J."/>
            <person name="Nelson K.E."/>
        </authorList>
    </citation>
    <scope>NUCLEOTIDE SEQUENCE [LARGE SCALE GENOMIC DNA]</scope>
    <source>
        <strain evidence="2">ATCC BAA-1458 / RM4099 / 269.97</strain>
    </source>
</reference>
<dbReference type="KEGG" id="cjd:JJD26997_1104"/>
<dbReference type="Proteomes" id="UP000002302">
    <property type="component" value="Chromosome"/>
</dbReference>
<dbReference type="AlphaFoldDB" id="A7H3V9"/>